<dbReference type="InterPro" id="IPR035899">
    <property type="entry name" value="DBL_dom_sf"/>
</dbReference>
<evidence type="ECO:0000256" key="7">
    <source>
        <dbReference type="ARBA" id="ARBA00022723"/>
    </source>
</evidence>
<keyword evidence="9" id="KW-0221">Differentiation</keyword>
<feature type="domain" description="PH" evidence="21">
    <location>
        <begin position="1080"/>
        <end position="1182"/>
    </location>
</feature>
<accession>A0AAV7W983</accession>
<dbReference type="SMART" id="SM00233">
    <property type="entry name" value="PH"/>
    <property type="match status" value="1"/>
</dbReference>
<comment type="caution">
    <text evidence="24">The sequence shown here is derived from an EMBL/GenBank/DDBJ whole genome shotgun (WGS) entry which is preliminary data.</text>
</comment>
<dbReference type="InterPro" id="IPR011993">
    <property type="entry name" value="PH-like_dom_sf"/>
</dbReference>
<dbReference type="SMART" id="SM00325">
    <property type="entry name" value="RhoGEF"/>
    <property type="match status" value="1"/>
</dbReference>
<keyword evidence="8" id="KW-0863">Zinc-finger</keyword>
<evidence type="ECO:0000259" key="22">
    <source>
        <dbReference type="PROSITE" id="PS50010"/>
    </source>
</evidence>
<proteinExistence type="predicted"/>
<feature type="region of interest" description="Disordered" evidence="20">
    <location>
        <begin position="769"/>
        <end position="793"/>
    </location>
</feature>
<evidence type="ECO:0000259" key="23">
    <source>
        <dbReference type="PROSITE" id="PS50081"/>
    </source>
</evidence>
<dbReference type="FunFam" id="3.30.60.20:FF:000050">
    <property type="entry name" value="Rho guanine nucleotide exchange factor 28"/>
    <property type="match status" value="1"/>
</dbReference>
<evidence type="ECO:0000256" key="5">
    <source>
        <dbReference type="ARBA" id="ARBA00022553"/>
    </source>
</evidence>
<keyword evidence="10" id="KW-0862">Zinc</keyword>
<feature type="repeat" description="ANK" evidence="18">
    <location>
        <begin position="193"/>
        <end position="213"/>
    </location>
</feature>
<evidence type="ECO:0000256" key="3">
    <source>
        <dbReference type="ARBA" id="ARBA00022475"/>
    </source>
</evidence>
<dbReference type="EMBL" id="JANPWB010000002">
    <property type="protein sequence ID" value="KAJ1209162.1"/>
    <property type="molecule type" value="Genomic_DNA"/>
</dbReference>
<dbReference type="InterPro" id="IPR051632">
    <property type="entry name" value="Rho_GEF"/>
</dbReference>
<sequence length="1734" mass="195123">MELSCTEVPLYGHVDVFAKFEKNIYLPEDAEFYFIYTGSTCRHVMFAHRLSDNTLQSVVPGHRSQETVSITVCMYTMGYSPVTVGCGSITYAQDTACMLANELLSQAGSLTSDSHQTLLECFGLTVGDLLVLDHQLALAMSCTDYPTSWGSGGETIRKESLLQLSMRWGLVRLSKFLASLPGGSIALTLPNDDGETPLELAAQNGHTKLVEMFQNLPEVPPSDFSSALIGDSAFLRLDHQSDVLTLTFNHTTEHSLEDDIKLSRRCLWDRTFLSKVLSLKDGGTEAQQKISYLEDTEEDSVSQISRSSSPQAEDVETCQNILGQPCENESQDIPGTEKKHSSLDVLKKYKQTPALLAASSLSAMMNGHDEVYTNYMVVNQHADLDLNYISIDKATSDASSTDLADSASESCTIPSPQDKNHIENRHAEPNQTPANGGESADRGSCTPDRRASGSPHPPFRPREFKFQRGPAYYNIKKRSSSLDGLDADSESEGNSDRPHNTFDPVNLNPRPIGSSGDELDSFETNSEVNYNINRMESTSLLSKELLASGTRLRSYSCSSPKSLPGKSRVIRDVAASDSIEEQRAYSLPEQIKQQRIEEEEWDKYMAPAKAESEKYTMSRTLSFLKNRMSSTRNKSKTKNKDSKDKEKSNRHHFVAGTLSGVIPCLVCEKALLGKESLQCSHCNVNVHKNCKDSAPLCTKQKSKEKNQTKPRHPTVSTSPSFAENAQLMSSLSMRSSSSLPISLSGARQEASLPVSKSVPIAIFERSSMEPDADAYASRPRSQSEESLQLVRTPPSADTFPIEDVVDSPLLGDLCVDALELEAETWSLAVDPSFCSKQEKDVIKRQDVIFELMQTELHHIQTLFIMSEIFRKGMKDELQLDHSTVDKIFPCLDELLDIHKEFFNNMKERRLESSEDTDRNFIISRIGDILVQQFSEENAEKMKQIYGEFCSHHKEAVNIFKELQQNKKFQNFIRLRNSNLLARRRGIPECILLVTQRITKYPVLVERILRYTKEATEEHKDLCKALGLIKNMIAAVDLRVNEFEKEQKLMEILNKIENKTCTKLKNGNTFRKQDLTSKERILVHEGLVYWKTATGRLKDTSALLLNDILLFLQEKDQKFVFAAVDQKPPVISLQKLIVREVANEERGMFLISASSAGPEMYEIHTNSKDERNTWMRHIQEAVQSFPEEEEENTCESDEDKRVTEARTAQIQKFQESLSNQDQQICGILEEKLHIYTELAGMSAGEDVHLEPHLLVKPDPCEIPHATSLLTAALREADNLHVAVTSQLDSTISSLEESSETSASPNRLTSYDSADEILASSSESLNTEVKEGGCSDSDLSVCQIQTEVEESYSEDKMKCGNGSGITQAEIVQAIQNLTRLLYSIQAAVTIQDSHIELHKVLLHEGERTARGHISRGSMLQEKEKYRNLEKHREEAANLNKLQHQFHQEQQRWYRECEQRLREQEQKETWLQEREKECQSQEELLQKKKEELGLQFQDYQQNLERLKEGQRLVVKEKEKLHVQQKLMRHLKHTRHSSLPVMVLPSMSEVVPHSRNNSLRSEESLHIAEALGHMSVNSPSNSNPQPFCADEDLARTSALPSDHAVNNSHYSGVTCEQWRSNSLHRTRTEYTSQLSKGDGIYDNGPSTEDLSCTNYPQRENASLKSSSPLDSLLKSPPPRHQDLNALQFIIRGAMLSGTYSPNPTGSQRQHTSETLPNPHSDVSQDVESGNVEENIVYL</sequence>
<dbReference type="Gene3D" id="3.30.60.20">
    <property type="match status" value="1"/>
</dbReference>
<dbReference type="InterPro" id="IPR001849">
    <property type="entry name" value="PH_domain"/>
</dbReference>
<feature type="compositionally biased region" description="Basic and acidic residues" evidence="20">
    <location>
        <begin position="638"/>
        <end position="647"/>
    </location>
</feature>
<comment type="function">
    <text evidence="14">Functions as a RHOA-specific guanine nucleotide exchange factor regulating signaling pathways downstream of integrins and growth factor receptors. Functions in axonal branching, synapse formation and dendritic morphogenesis. Also functions in focal adhesion formation, cell motility and B-lymphocytes activation. May regulate NEFL expression and aggregation and play a role in apoptosis.</text>
</comment>
<evidence type="ECO:0000313" key="24">
    <source>
        <dbReference type="EMBL" id="KAJ1209162.1"/>
    </source>
</evidence>
<dbReference type="FunFam" id="2.30.29.30:FF:000021">
    <property type="entry name" value="Rho guanine nucleotide exchange factor 2"/>
    <property type="match status" value="1"/>
</dbReference>
<keyword evidence="6" id="KW-0344">Guanine-nucleotide releasing factor</keyword>
<dbReference type="Pfam" id="PF00621">
    <property type="entry name" value="RhoGEF"/>
    <property type="match status" value="1"/>
</dbReference>
<gene>
    <name evidence="24" type="ORF">NDU88_004540</name>
</gene>
<dbReference type="GO" id="GO:0003723">
    <property type="term" value="F:RNA binding"/>
    <property type="evidence" value="ECO:0007669"/>
    <property type="project" value="UniProtKB-KW"/>
</dbReference>
<feature type="coiled-coil region" evidence="19">
    <location>
        <begin position="1416"/>
        <end position="1506"/>
    </location>
</feature>
<dbReference type="PANTHER" id="PTHR13944:SF22">
    <property type="entry name" value="RHO GUANINE NUCLEOTIDE EXCHANGE FACTOR 28"/>
    <property type="match status" value="1"/>
</dbReference>
<dbReference type="PANTHER" id="PTHR13944">
    <property type="entry name" value="AGAP007712-PA"/>
    <property type="match status" value="1"/>
</dbReference>
<comment type="subcellular location">
    <subcellularLocation>
        <location evidence="1">Cell membrane</location>
    </subcellularLocation>
    <subcellularLocation>
        <location evidence="2">Cytoplasm</location>
    </subcellularLocation>
</comment>
<feature type="compositionally biased region" description="Polar residues" evidence="20">
    <location>
        <begin position="1693"/>
        <end position="1723"/>
    </location>
</feature>
<evidence type="ECO:0000256" key="17">
    <source>
        <dbReference type="ARBA" id="ARBA00083591"/>
    </source>
</evidence>
<dbReference type="SUPFAM" id="SSF57889">
    <property type="entry name" value="Cysteine-rich domain"/>
    <property type="match status" value="1"/>
</dbReference>
<keyword evidence="13" id="KW-0472">Membrane</keyword>
<evidence type="ECO:0000256" key="10">
    <source>
        <dbReference type="ARBA" id="ARBA00022833"/>
    </source>
</evidence>
<feature type="region of interest" description="Disordered" evidence="20">
    <location>
        <begin position="400"/>
        <end position="509"/>
    </location>
</feature>
<feature type="compositionally biased region" description="Low complexity" evidence="20">
    <location>
        <begin position="1658"/>
        <end position="1670"/>
    </location>
</feature>
<dbReference type="InterPro" id="IPR002219">
    <property type="entry name" value="PKC_DAG/PE"/>
</dbReference>
<dbReference type="SUPFAM" id="SSF48065">
    <property type="entry name" value="DBL homology domain (DH-domain)"/>
    <property type="match status" value="1"/>
</dbReference>
<feature type="region of interest" description="Disordered" evidence="20">
    <location>
        <begin position="623"/>
        <end position="650"/>
    </location>
</feature>
<keyword evidence="25" id="KW-1185">Reference proteome</keyword>
<evidence type="ECO:0000256" key="1">
    <source>
        <dbReference type="ARBA" id="ARBA00004236"/>
    </source>
</evidence>
<evidence type="ECO:0000256" key="18">
    <source>
        <dbReference type="PROSITE-ProRule" id="PRU00023"/>
    </source>
</evidence>
<dbReference type="GO" id="GO:0005085">
    <property type="term" value="F:guanyl-nucleotide exchange factor activity"/>
    <property type="evidence" value="ECO:0007669"/>
    <property type="project" value="UniProtKB-KW"/>
</dbReference>
<reference evidence="24" key="1">
    <citation type="journal article" date="2022" name="bioRxiv">
        <title>Sequencing and chromosome-scale assembly of the giantPleurodeles waltlgenome.</title>
        <authorList>
            <person name="Brown T."/>
            <person name="Elewa A."/>
            <person name="Iarovenko S."/>
            <person name="Subramanian E."/>
            <person name="Araus A.J."/>
            <person name="Petzold A."/>
            <person name="Susuki M."/>
            <person name="Suzuki K.-i.T."/>
            <person name="Hayashi T."/>
            <person name="Toyoda A."/>
            <person name="Oliveira C."/>
            <person name="Osipova E."/>
            <person name="Leigh N.D."/>
            <person name="Simon A."/>
            <person name="Yun M.H."/>
        </authorList>
    </citation>
    <scope>NUCLEOTIDE SEQUENCE</scope>
    <source>
        <strain evidence="24">20211129_DDA</strain>
        <tissue evidence="24">Liver</tissue>
    </source>
</reference>
<dbReference type="GO" id="GO:0008270">
    <property type="term" value="F:zinc ion binding"/>
    <property type="evidence" value="ECO:0007669"/>
    <property type="project" value="UniProtKB-KW"/>
</dbReference>
<dbReference type="Pfam" id="PF17838">
    <property type="entry name" value="PH_16"/>
    <property type="match status" value="1"/>
</dbReference>
<keyword evidence="11" id="KW-0694">RNA-binding</keyword>
<dbReference type="CDD" id="cd00160">
    <property type="entry name" value="RhoGEF"/>
    <property type="match status" value="1"/>
</dbReference>
<evidence type="ECO:0000256" key="12">
    <source>
        <dbReference type="ARBA" id="ARBA00023054"/>
    </source>
</evidence>
<evidence type="ECO:0000256" key="11">
    <source>
        <dbReference type="ARBA" id="ARBA00022884"/>
    </source>
</evidence>
<evidence type="ECO:0000256" key="9">
    <source>
        <dbReference type="ARBA" id="ARBA00022782"/>
    </source>
</evidence>
<feature type="region of interest" description="Disordered" evidence="20">
    <location>
        <begin position="1693"/>
        <end position="1734"/>
    </location>
</feature>
<feature type="region of interest" description="Disordered" evidence="20">
    <location>
        <begin position="1623"/>
        <end position="1676"/>
    </location>
</feature>
<dbReference type="GO" id="GO:0005886">
    <property type="term" value="C:plasma membrane"/>
    <property type="evidence" value="ECO:0007669"/>
    <property type="project" value="UniProtKB-SubCell"/>
</dbReference>
<keyword evidence="12 19" id="KW-0175">Coiled coil</keyword>
<name>A0AAV7W983_PLEWA</name>
<feature type="domain" description="DH" evidence="22">
    <location>
        <begin position="843"/>
        <end position="1038"/>
    </location>
</feature>
<evidence type="ECO:0000256" key="4">
    <source>
        <dbReference type="ARBA" id="ARBA00022490"/>
    </source>
</evidence>
<dbReference type="Proteomes" id="UP001066276">
    <property type="component" value="Chromosome 1_2"/>
</dbReference>
<evidence type="ECO:0000256" key="16">
    <source>
        <dbReference type="ARBA" id="ARBA00077666"/>
    </source>
</evidence>
<dbReference type="Pfam" id="PF00130">
    <property type="entry name" value="C1_1"/>
    <property type="match status" value="1"/>
</dbReference>
<evidence type="ECO:0000313" key="25">
    <source>
        <dbReference type="Proteomes" id="UP001066276"/>
    </source>
</evidence>
<dbReference type="GO" id="GO:0030154">
    <property type="term" value="P:cell differentiation"/>
    <property type="evidence" value="ECO:0007669"/>
    <property type="project" value="UniProtKB-KW"/>
</dbReference>
<dbReference type="PROSITE" id="PS50081">
    <property type="entry name" value="ZF_DAG_PE_2"/>
    <property type="match status" value="1"/>
</dbReference>
<feature type="compositionally biased region" description="Polar residues" evidence="20">
    <location>
        <begin position="1640"/>
        <end position="1656"/>
    </location>
</feature>
<dbReference type="PROSITE" id="PS00479">
    <property type="entry name" value="ZF_DAG_PE_1"/>
    <property type="match status" value="1"/>
</dbReference>
<feature type="domain" description="Phorbol-ester/DAG-type" evidence="23">
    <location>
        <begin position="650"/>
        <end position="697"/>
    </location>
</feature>
<protein>
    <recommendedName>
        <fullName evidence="15">Rho guanine nucleotide exchange factor 28</fullName>
    </recommendedName>
    <alternativeName>
        <fullName evidence="17">190 kDa guanine nucleotide exchange factor</fullName>
    </alternativeName>
    <alternativeName>
        <fullName evidence="16">Rho guanine nucleotide exchange factor</fullName>
    </alternativeName>
</protein>
<dbReference type="InterPro" id="IPR002110">
    <property type="entry name" value="Ankyrin_rpt"/>
</dbReference>
<dbReference type="GO" id="GO:0035023">
    <property type="term" value="P:regulation of Rho protein signal transduction"/>
    <property type="evidence" value="ECO:0007669"/>
    <property type="project" value="TreeGrafter"/>
</dbReference>
<dbReference type="PROSITE" id="PS50297">
    <property type="entry name" value="ANK_REP_REGION"/>
    <property type="match status" value="1"/>
</dbReference>
<dbReference type="PROSITE" id="PS50010">
    <property type="entry name" value="DH_2"/>
    <property type="match status" value="1"/>
</dbReference>
<feature type="compositionally biased region" description="Low complexity" evidence="20">
    <location>
        <begin position="400"/>
        <end position="410"/>
    </location>
</feature>
<evidence type="ECO:0000256" key="6">
    <source>
        <dbReference type="ARBA" id="ARBA00022658"/>
    </source>
</evidence>
<dbReference type="SUPFAM" id="SSF50729">
    <property type="entry name" value="PH domain-like"/>
    <property type="match status" value="1"/>
</dbReference>
<dbReference type="GO" id="GO:0005737">
    <property type="term" value="C:cytoplasm"/>
    <property type="evidence" value="ECO:0007669"/>
    <property type="project" value="UniProtKB-SubCell"/>
</dbReference>
<keyword evidence="7" id="KW-0479">Metal-binding</keyword>
<evidence type="ECO:0000256" key="19">
    <source>
        <dbReference type="SAM" id="Coils"/>
    </source>
</evidence>
<evidence type="ECO:0000256" key="14">
    <source>
        <dbReference type="ARBA" id="ARBA00056436"/>
    </source>
</evidence>
<keyword evidence="3" id="KW-1003">Cell membrane</keyword>
<evidence type="ECO:0000256" key="8">
    <source>
        <dbReference type="ARBA" id="ARBA00022771"/>
    </source>
</evidence>
<dbReference type="FunFam" id="1.20.900.10:FF:000004">
    <property type="entry name" value="Rho guanine nucleotide exchange factor 2"/>
    <property type="match status" value="1"/>
</dbReference>
<dbReference type="InterPro" id="IPR041020">
    <property type="entry name" value="PH_16"/>
</dbReference>
<evidence type="ECO:0000256" key="13">
    <source>
        <dbReference type="ARBA" id="ARBA00023136"/>
    </source>
</evidence>
<dbReference type="InterPro" id="IPR046349">
    <property type="entry name" value="C1-like_sf"/>
</dbReference>
<organism evidence="24 25">
    <name type="scientific">Pleurodeles waltl</name>
    <name type="common">Iberian ribbed newt</name>
    <dbReference type="NCBI Taxonomy" id="8319"/>
    <lineage>
        <taxon>Eukaryota</taxon>
        <taxon>Metazoa</taxon>
        <taxon>Chordata</taxon>
        <taxon>Craniata</taxon>
        <taxon>Vertebrata</taxon>
        <taxon>Euteleostomi</taxon>
        <taxon>Amphibia</taxon>
        <taxon>Batrachia</taxon>
        <taxon>Caudata</taxon>
        <taxon>Salamandroidea</taxon>
        <taxon>Salamandridae</taxon>
        <taxon>Pleurodelinae</taxon>
        <taxon>Pleurodeles</taxon>
    </lineage>
</organism>
<dbReference type="PROSITE" id="PS50088">
    <property type="entry name" value="ANK_REPEAT"/>
    <property type="match status" value="1"/>
</dbReference>
<dbReference type="InterPro" id="IPR000219">
    <property type="entry name" value="DH_dom"/>
</dbReference>
<evidence type="ECO:0000256" key="2">
    <source>
        <dbReference type="ARBA" id="ARBA00004496"/>
    </source>
</evidence>
<dbReference type="Gene3D" id="1.20.900.10">
    <property type="entry name" value="Dbl homology (DH) domain"/>
    <property type="match status" value="1"/>
</dbReference>
<evidence type="ECO:0000256" key="20">
    <source>
        <dbReference type="SAM" id="MobiDB-lite"/>
    </source>
</evidence>
<keyword evidence="5" id="KW-0597">Phosphoprotein</keyword>
<dbReference type="Gene3D" id="2.30.29.30">
    <property type="entry name" value="Pleckstrin-homology domain (PH domain)/Phosphotyrosine-binding domain (PTB)"/>
    <property type="match status" value="1"/>
</dbReference>
<feature type="compositionally biased region" description="Basic and acidic residues" evidence="20">
    <location>
        <begin position="418"/>
        <end position="428"/>
    </location>
</feature>
<dbReference type="SMART" id="SM00109">
    <property type="entry name" value="C1"/>
    <property type="match status" value="1"/>
</dbReference>
<keyword evidence="4" id="KW-0963">Cytoplasm</keyword>
<dbReference type="PROSITE" id="PS50003">
    <property type="entry name" value="PH_DOMAIN"/>
    <property type="match status" value="1"/>
</dbReference>
<evidence type="ECO:0000256" key="15">
    <source>
        <dbReference type="ARBA" id="ARBA00074313"/>
    </source>
</evidence>
<keyword evidence="18" id="KW-0040">ANK repeat</keyword>
<evidence type="ECO:0000259" key="21">
    <source>
        <dbReference type="PROSITE" id="PS50003"/>
    </source>
</evidence>